<keyword evidence="3" id="KW-1185">Reference proteome</keyword>
<accession>E0YC53</accession>
<evidence type="ECO:0000313" key="3">
    <source>
        <dbReference type="Proteomes" id="UP000110521"/>
    </source>
</evidence>
<protein>
    <submittedName>
        <fullName evidence="2">ORF1B</fullName>
    </submittedName>
</protein>
<evidence type="ECO:0000256" key="1">
    <source>
        <dbReference type="SAM" id="MobiDB-lite"/>
    </source>
</evidence>
<reference evidence="2 3" key="1">
    <citation type="journal article" date="2010" name="Virus Res.">
        <title>The first complete genome sequence of a non-chicken aviadenovirus, proposed to be turkey adenovirus 1.</title>
        <authorList>
            <person name="Kajan G.L."/>
            <person name="Stefancsik R."/>
            <person name="Ursu K."/>
            <person name="Palya V."/>
            <person name="Benko M."/>
        </authorList>
    </citation>
    <scope>NUCLEOTIDE SEQUENCE [LARGE SCALE GENOMIC DNA]</scope>
    <source>
        <strain evidence="2 3">D90/2</strain>
    </source>
</reference>
<sequence>MLVLTWLAFLGCMECLELLLGRSWGNQKSVDEAILILQARLALQRGLSQLDGTTTTSDEDGGDREKPSVED</sequence>
<dbReference type="EMBL" id="GU936707">
    <property type="protein sequence ID" value="ADM53786.1"/>
    <property type="molecule type" value="Genomic_DNA"/>
</dbReference>
<dbReference type="RefSeq" id="YP_003933574.1">
    <property type="nucleotide sequence ID" value="NC_014564.2"/>
</dbReference>
<name>E0YC53_9ADEN</name>
<dbReference type="Proteomes" id="UP000110521">
    <property type="component" value="Segment"/>
</dbReference>
<feature type="region of interest" description="Disordered" evidence="1">
    <location>
        <begin position="51"/>
        <end position="71"/>
    </location>
</feature>
<proteinExistence type="predicted"/>
<dbReference type="GeneID" id="9797273"/>
<organism evidence="2 3">
    <name type="scientific">Turkey adenovirus 1</name>
    <dbReference type="NCBI Taxonomy" id="878329"/>
    <lineage>
        <taxon>Viruses</taxon>
        <taxon>Varidnaviria</taxon>
        <taxon>Bamfordvirae</taxon>
        <taxon>Preplasmiviricota</taxon>
        <taxon>Polisuviricotina</taxon>
        <taxon>Pharingeaviricetes</taxon>
        <taxon>Rowavirales</taxon>
        <taxon>Adenoviridae</taxon>
        <taxon>Aviadenovirus</taxon>
        <taxon>Aviadenovirus gallopavoprimum</taxon>
        <taxon>Turkey aviadenovirus B</taxon>
    </lineage>
</organism>
<evidence type="ECO:0000313" key="2">
    <source>
        <dbReference type="EMBL" id="ADM53786.1"/>
    </source>
</evidence>
<dbReference type="KEGG" id="vg:9797273"/>